<comment type="similarity">
    <text evidence="1">Belongs to the universal stress protein A family.</text>
</comment>
<dbReference type="PANTHER" id="PTHR46268">
    <property type="entry name" value="STRESS RESPONSE PROTEIN NHAX"/>
    <property type="match status" value="1"/>
</dbReference>
<dbReference type="EMBL" id="JBHSXN010000001">
    <property type="protein sequence ID" value="MFC6951524.1"/>
    <property type="molecule type" value="Genomic_DNA"/>
</dbReference>
<dbReference type="InterPro" id="IPR006016">
    <property type="entry name" value="UspA"/>
</dbReference>
<sequence>MYDVVLVATDGSDGGHEAVERAVSLAAATDATVHCLYVVDVGVSMAASGVGTVAEELTESLQTMATAALDDAEAVAEEAGVDHERAVVEGLPYEVIVSYGEEVDADVAVVGASGQSGLGSRLLGSTSDRVVHESPVDVLVVRE</sequence>
<organism evidence="3 4">
    <name type="scientific">Halorubellus litoreus</name>
    <dbReference type="NCBI Taxonomy" id="755308"/>
    <lineage>
        <taxon>Archaea</taxon>
        <taxon>Methanobacteriati</taxon>
        <taxon>Methanobacteriota</taxon>
        <taxon>Stenosarchaea group</taxon>
        <taxon>Halobacteria</taxon>
        <taxon>Halobacteriales</taxon>
        <taxon>Halorubellaceae</taxon>
        <taxon>Halorubellus</taxon>
    </lineage>
</organism>
<dbReference type="InterPro" id="IPR006015">
    <property type="entry name" value="Universal_stress_UspA"/>
</dbReference>
<accession>A0ABD5V7L9</accession>
<proteinExistence type="inferred from homology"/>
<dbReference type="Gene3D" id="3.40.50.620">
    <property type="entry name" value="HUPs"/>
    <property type="match status" value="1"/>
</dbReference>
<evidence type="ECO:0000259" key="2">
    <source>
        <dbReference type="Pfam" id="PF00582"/>
    </source>
</evidence>
<name>A0ABD5V7L9_9EURY</name>
<keyword evidence="4" id="KW-1185">Reference proteome</keyword>
<dbReference type="Pfam" id="PF00582">
    <property type="entry name" value="Usp"/>
    <property type="match status" value="1"/>
</dbReference>
<feature type="domain" description="UspA" evidence="2">
    <location>
        <begin position="1"/>
        <end position="142"/>
    </location>
</feature>
<dbReference type="AlphaFoldDB" id="A0ABD5V7L9"/>
<evidence type="ECO:0000256" key="1">
    <source>
        <dbReference type="ARBA" id="ARBA00008791"/>
    </source>
</evidence>
<dbReference type="PIRSF" id="PIRSF006276">
    <property type="entry name" value="UspA"/>
    <property type="match status" value="1"/>
</dbReference>
<evidence type="ECO:0000313" key="4">
    <source>
        <dbReference type="Proteomes" id="UP001596395"/>
    </source>
</evidence>
<dbReference type="PANTHER" id="PTHR46268:SF6">
    <property type="entry name" value="UNIVERSAL STRESS PROTEIN UP12"/>
    <property type="match status" value="1"/>
</dbReference>
<evidence type="ECO:0000313" key="3">
    <source>
        <dbReference type="EMBL" id="MFC6951524.1"/>
    </source>
</evidence>
<dbReference type="Proteomes" id="UP001596395">
    <property type="component" value="Unassembled WGS sequence"/>
</dbReference>
<dbReference type="CDD" id="cd00293">
    <property type="entry name" value="USP-like"/>
    <property type="match status" value="1"/>
</dbReference>
<protein>
    <submittedName>
        <fullName evidence="3">Universal stress protein</fullName>
    </submittedName>
</protein>
<dbReference type="SUPFAM" id="SSF52402">
    <property type="entry name" value="Adenine nucleotide alpha hydrolases-like"/>
    <property type="match status" value="1"/>
</dbReference>
<dbReference type="InterPro" id="IPR014729">
    <property type="entry name" value="Rossmann-like_a/b/a_fold"/>
</dbReference>
<gene>
    <name evidence="3" type="ORF">ACFQGB_01490</name>
</gene>
<reference evidence="3 4" key="1">
    <citation type="journal article" date="2019" name="Int. J. Syst. Evol. Microbiol.">
        <title>The Global Catalogue of Microorganisms (GCM) 10K type strain sequencing project: providing services to taxonomists for standard genome sequencing and annotation.</title>
        <authorList>
            <consortium name="The Broad Institute Genomics Platform"/>
            <consortium name="The Broad Institute Genome Sequencing Center for Infectious Disease"/>
            <person name="Wu L."/>
            <person name="Ma J."/>
        </authorList>
    </citation>
    <scope>NUCLEOTIDE SEQUENCE [LARGE SCALE GENOMIC DNA]</scope>
    <source>
        <strain evidence="3 4">GX26</strain>
    </source>
</reference>
<dbReference type="PRINTS" id="PR01438">
    <property type="entry name" value="UNVRSLSTRESS"/>
</dbReference>
<dbReference type="RefSeq" id="WP_336348555.1">
    <property type="nucleotide sequence ID" value="NZ_JAZAQL010000001.1"/>
</dbReference>
<comment type="caution">
    <text evidence="3">The sequence shown here is derived from an EMBL/GenBank/DDBJ whole genome shotgun (WGS) entry which is preliminary data.</text>
</comment>